<organism evidence="2 3">
    <name type="scientific">Allosphingosinicella deserti</name>
    <dbReference type="NCBI Taxonomy" id="2116704"/>
    <lineage>
        <taxon>Bacteria</taxon>
        <taxon>Pseudomonadati</taxon>
        <taxon>Pseudomonadota</taxon>
        <taxon>Alphaproteobacteria</taxon>
        <taxon>Sphingomonadales</taxon>
        <taxon>Sphingomonadaceae</taxon>
        <taxon>Allosphingosinicella</taxon>
    </lineage>
</organism>
<evidence type="ECO:0000313" key="2">
    <source>
        <dbReference type="EMBL" id="PSJ36686.1"/>
    </source>
</evidence>
<comment type="caution">
    <text evidence="2">The sequence shown here is derived from an EMBL/GenBank/DDBJ whole genome shotgun (WGS) entry which is preliminary data.</text>
</comment>
<evidence type="ECO:0008006" key="4">
    <source>
        <dbReference type="Google" id="ProtNLM"/>
    </source>
</evidence>
<keyword evidence="3" id="KW-1185">Reference proteome</keyword>
<accession>A0A2P7QFI0</accession>
<evidence type="ECO:0000313" key="3">
    <source>
        <dbReference type="Proteomes" id="UP000241167"/>
    </source>
</evidence>
<name>A0A2P7QFI0_9SPHN</name>
<feature type="signal peptide" evidence="1">
    <location>
        <begin position="1"/>
        <end position="29"/>
    </location>
</feature>
<protein>
    <recommendedName>
        <fullName evidence="4">DUF3298 domain-containing protein</fullName>
    </recommendedName>
</protein>
<dbReference type="EMBL" id="PXYI01000012">
    <property type="protein sequence ID" value="PSJ36686.1"/>
    <property type="molecule type" value="Genomic_DNA"/>
</dbReference>
<feature type="chain" id="PRO_5015107185" description="DUF3298 domain-containing protein" evidence="1">
    <location>
        <begin position="30"/>
        <end position="370"/>
    </location>
</feature>
<evidence type="ECO:0000256" key="1">
    <source>
        <dbReference type="SAM" id="SignalP"/>
    </source>
</evidence>
<sequence>MDPITMRSSSFAVFAAMLLTLMLPTGASAAPEALYEGVVGGARVVVALTEDGGEFFGRYFYRASRLDIDLSGKAEGSAITLQSRTTGDQLRLKRIGANLTGVLTTAKARSLPVSLQPAGTPHGLPADVPPGLSLYERWRLAGLRLAPQQAETIDGRTIRWYREPLSGIRLFRLETGYPAPAMAAINRELARNQWQTVSDWFACTGSDGRPGTEIAEADRPWLGADHMSYAWTASWSCAGNAHPDFATVGHSYDMRTGGELHLDDLLRFGSVPVPAEDGDGWYAYRSNSFAPGVVALLKRHHPQQMAPPGEGAEDECDYADPEVWNFPAWVLSDKGLWLGASFPRVQRACDAPEWAIIPWSALRLPGGERR</sequence>
<reference evidence="2 3" key="1">
    <citation type="submission" date="2018-03" db="EMBL/GenBank/DDBJ databases">
        <title>The draft genome of Sphingosinicella sp. GL-C-18.</title>
        <authorList>
            <person name="Liu L."/>
            <person name="Li L."/>
            <person name="Liang L."/>
            <person name="Zhang X."/>
            <person name="Wang T."/>
        </authorList>
    </citation>
    <scope>NUCLEOTIDE SEQUENCE [LARGE SCALE GENOMIC DNA]</scope>
    <source>
        <strain evidence="2 3">GL-C-18</strain>
    </source>
</reference>
<dbReference type="AlphaFoldDB" id="A0A2P7QFI0"/>
<keyword evidence="1" id="KW-0732">Signal</keyword>
<gene>
    <name evidence="2" type="ORF">C7I55_25195</name>
</gene>
<dbReference type="Proteomes" id="UP000241167">
    <property type="component" value="Unassembled WGS sequence"/>
</dbReference>
<proteinExistence type="predicted"/>